<keyword evidence="3" id="KW-0862">Zinc</keyword>
<evidence type="ECO:0000313" key="6">
    <source>
        <dbReference type="Proteomes" id="UP000251960"/>
    </source>
</evidence>
<keyword evidence="1" id="KW-0479">Metal-binding</keyword>
<reference evidence="5 6" key="1">
    <citation type="journal article" date="2018" name="Nat. Genet.">
        <title>Extensive intraspecific gene order and gene structural variations between Mo17 and other maize genomes.</title>
        <authorList>
            <person name="Sun S."/>
            <person name="Zhou Y."/>
            <person name="Chen J."/>
            <person name="Shi J."/>
            <person name="Zhao H."/>
            <person name="Zhao H."/>
            <person name="Song W."/>
            <person name="Zhang M."/>
            <person name="Cui Y."/>
            <person name="Dong X."/>
            <person name="Liu H."/>
            <person name="Ma X."/>
            <person name="Jiao Y."/>
            <person name="Wang B."/>
            <person name="Wei X."/>
            <person name="Stein J.C."/>
            <person name="Glaubitz J.C."/>
            <person name="Lu F."/>
            <person name="Yu G."/>
            <person name="Liang C."/>
            <person name="Fengler K."/>
            <person name="Li B."/>
            <person name="Rafalski A."/>
            <person name="Schnable P.S."/>
            <person name="Ware D.H."/>
            <person name="Buckler E.S."/>
            <person name="Lai J."/>
        </authorList>
    </citation>
    <scope>NUCLEOTIDE SEQUENCE [LARGE SCALE GENOMIC DNA]</scope>
    <source>
        <strain evidence="6">cv. Missouri 17</strain>
        <tissue evidence="5">Seedling</tissue>
    </source>
</reference>
<evidence type="ECO:0000256" key="3">
    <source>
        <dbReference type="ARBA" id="ARBA00022833"/>
    </source>
</evidence>
<evidence type="ECO:0000256" key="1">
    <source>
        <dbReference type="ARBA" id="ARBA00022723"/>
    </source>
</evidence>
<gene>
    <name evidence="5" type="ORF">Zm00014a_017660</name>
</gene>
<evidence type="ECO:0000259" key="4">
    <source>
        <dbReference type="Pfam" id="PF02892"/>
    </source>
</evidence>
<dbReference type="Proteomes" id="UP000251960">
    <property type="component" value="Chromosome 10"/>
</dbReference>
<feature type="domain" description="BED-type" evidence="4">
    <location>
        <begin position="46"/>
        <end position="75"/>
    </location>
</feature>
<evidence type="ECO:0000313" key="5">
    <source>
        <dbReference type="EMBL" id="PWZ44386.1"/>
    </source>
</evidence>
<comment type="caution">
    <text evidence="5">The sequence shown here is derived from an EMBL/GenBank/DDBJ whole genome shotgun (WGS) entry which is preliminary data.</text>
</comment>
<dbReference type="GO" id="GO:0003677">
    <property type="term" value="F:DNA binding"/>
    <property type="evidence" value="ECO:0007669"/>
    <property type="project" value="InterPro"/>
</dbReference>
<proteinExistence type="predicted"/>
<organism evidence="5 6">
    <name type="scientific">Zea mays</name>
    <name type="common">Maize</name>
    <dbReference type="NCBI Taxonomy" id="4577"/>
    <lineage>
        <taxon>Eukaryota</taxon>
        <taxon>Viridiplantae</taxon>
        <taxon>Streptophyta</taxon>
        <taxon>Embryophyta</taxon>
        <taxon>Tracheophyta</taxon>
        <taxon>Spermatophyta</taxon>
        <taxon>Magnoliopsida</taxon>
        <taxon>Liliopsida</taxon>
        <taxon>Poales</taxon>
        <taxon>Poaceae</taxon>
        <taxon>PACMAD clade</taxon>
        <taxon>Panicoideae</taxon>
        <taxon>Andropogonodae</taxon>
        <taxon>Andropogoneae</taxon>
        <taxon>Tripsacinae</taxon>
        <taxon>Zea</taxon>
    </lineage>
</organism>
<dbReference type="EMBL" id="NCVQ01000002">
    <property type="protein sequence ID" value="PWZ44386.1"/>
    <property type="molecule type" value="Genomic_DNA"/>
</dbReference>
<dbReference type="GO" id="GO:0008270">
    <property type="term" value="F:zinc ion binding"/>
    <property type="evidence" value="ECO:0007669"/>
    <property type="project" value="UniProtKB-KW"/>
</dbReference>
<protein>
    <recommendedName>
        <fullName evidence="4">BED-type domain-containing protein</fullName>
    </recommendedName>
</protein>
<keyword evidence="2" id="KW-0863">Zinc-finger</keyword>
<evidence type="ECO:0000256" key="2">
    <source>
        <dbReference type="ARBA" id="ARBA00022771"/>
    </source>
</evidence>
<dbReference type="Pfam" id="PF02892">
    <property type="entry name" value="zf-BED"/>
    <property type="match status" value="1"/>
</dbReference>
<sequence length="113" mass="12463">MAESEALPAVVPSGVVAAEGNQDRTVPLLKRKSNDFGWEWGRLCDPNDKTKVKCLICGHESSGGIHQFKQHLAHKVTDVKYCAKLQELLIALKLFHPSSARLALRAFLNLVLS</sequence>
<dbReference type="AlphaFoldDB" id="A0A3L6G7R3"/>
<accession>A0A3L6G7R3</accession>
<dbReference type="InterPro" id="IPR003656">
    <property type="entry name" value="Znf_BED"/>
</dbReference>
<name>A0A3L6G7R3_MAIZE</name>